<dbReference type="Proteomes" id="UP000524404">
    <property type="component" value="Unassembled WGS sequence"/>
</dbReference>
<reference evidence="3 4" key="1">
    <citation type="submission" date="2020-08" db="EMBL/GenBank/DDBJ databases">
        <title>Functional genomics of gut bacteria from endangered species of beetles.</title>
        <authorList>
            <person name="Carlos-Shanley C."/>
        </authorList>
    </citation>
    <scope>NUCLEOTIDE SEQUENCE [LARGE SCALE GENOMIC DNA]</scope>
    <source>
        <strain evidence="3 4">S00070</strain>
    </source>
</reference>
<organism evidence="3 4">
    <name type="scientific">Arcicella rosea</name>
    <dbReference type="NCBI Taxonomy" id="502909"/>
    <lineage>
        <taxon>Bacteria</taxon>
        <taxon>Pseudomonadati</taxon>
        <taxon>Bacteroidota</taxon>
        <taxon>Cytophagia</taxon>
        <taxon>Cytophagales</taxon>
        <taxon>Flectobacillaceae</taxon>
        <taxon>Arcicella</taxon>
    </lineage>
</organism>
<gene>
    <name evidence="3" type="ORF">HNP25_000019</name>
</gene>
<evidence type="ECO:0000313" key="4">
    <source>
        <dbReference type="Proteomes" id="UP000524404"/>
    </source>
</evidence>
<dbReference type="EMBL" id="JACHKT010000001">
    <property type="protein sequence ID" value="MBB6001380.1"/>
    <property type="molecule type" value="Genomic_DNA"/>
</dbReference>
<sequence length="458" mass="52894">MLIRFVLNNVLSFGKQKEFNLFPNKRLGTLKEHIYKFQDFEVLKLSAIYGANGAGKSNLIHGLAMLKYLVLEEHIPSKLKNGQFKFQENKSDTPQLIAIEFMQDDITFYYGVEIINGIISTEELYQSGLGVKEDVLIYERKTDSFEKTSIQFSEKFEKDERSQIIKEVLLQEFVKPNKPILKLLANRDNENLKIIKKAFGWFENSLKIIKPDTKATALPQRIDLDNKFKNFVDVIMSSFNIGITGLSIQKIPIEDYFGKNDQDELERIREKIDESENKVVSARLNNGDELNFVKENNQIFVKRIQLSHKGESSMIATFDMNEESDGTTRLLDFTPAFEGLISDNKVYVIDEIERSIHPLLIKELVKKFSLDTETKGQLIFTTHESNLLDQEIFRIDEIWFAEKDDTGSTDLYSLSAFKEHKTIDIQKGYLNGRYGSIPFLGNLQDLNWHHNVTTKQTV</sequence>
<protein>
    <submittedName>
        <fullName evidence="3">AAA15 family ATPase/GTPase</fullName>
    </submittedName>
</protein>
<dbReference type="PANTHER" id="PTHR40396:SF1">
    <property type="entry name" value="ATPASE AAA-TYPE CORE DOMAIN-CONTAINING PROTEIN"/>
    <property type="match status" value="1"/>
</dbReference>
<dbReference type="RefSeq" id="WP_184128250.1">
    <property type="nucleotide sequence ID" value="NZ_JACHKT010000001.1"/>
</dbReference>
<evidence type="ECO:0000256" key="1">
    <source>
        <dbReference type="SAM" id="Coils"/>
    </source>
</evidence>
<dbReference type="Pfam" id="PF13304">
    <property type="entry name" value="AAA_21"/>
    <property type="match status" value="1"/>
</dbReference>
<feature type="domain" description="ATPase AAA-type core" evidence="2">
    <location>
        <begin position="46"/>
        <end position="389"/>
    </location>
</feature>
<evidence type="ECO:0000313" key="3">
    <source>
        <dbReference type="EMBL" id="MBB6001380.1"/>
    </source>
</evidence>
<dbReference type="GO" id="GO:0005524">
    <property type="term" value="F:ATP binding"/>
    <property type="evidence" value="ECO:0007669"/>
    <property type="project" value="InterPro"/>
</dbReference>
<feature type="coiled-coil region" evidence="1">
    <location>
        <begin position="258"/>
        <end position="285"/>
    </location>
</feature>
<dbReference type="InterPro" id="IPR027417">
    <property type="entry name" value="P-loop_NTPase"/>
</dbReference>
<keyword evidence="1" id="KW-0175">Coiled coil</keyword>
<keyword evidence="4" id="KW-1185">Reference proteome</keyword>
<name>A0A841EM39_9BACT</name>
<dbReference type="InterPro" id="IPR003959">
    <property type="entry name" value="ATPase_AAA_core"/>
</dbReference>
<evidence type="ECO:0000259" key="2">
    <source>
        <dbReference type="Pfam" id="PF13304"/>
    </source>
</evidence>
<dbReference type="AlphaFoldDB" id="A0A841EM39"/>
<dbReference type="GO" id="GO:0016887">
    <property type="term" value="F:ATP hydrolysis activity"/>
    <property type="evidence" value="ECO:0007669"/>
    <property type="project" value="InterPro"/>
</dbReference>
<proteinExistence type="predicted"/>
<dbReference type="PANTHER" id="PTHR40396">
    <property type="entry name" value="ATPASE-LIKE PROTEIN"/>
    <property type="match status" value="1"/>
</dbReference>
<accession>A0A841EM39</accession>
<dbReference type="Gene3D" id="3.40.50.300">
    <property type="entry name" value="P-loop containing nucleotide triphosphate hydrolases"/>
    <property type="match status" value="1"/>
</dbReference>
<dbReference type="SUPFAM" id="SSF52540">
    <property type="entry name" value="P-loop containing nucleoside triphosphate hydrolases"/>
    <property type="match status" value="1"/>
</dbReference>
<comment type="caution">
    <text evidence="3">The sequence shown here is derived from an EMBL/GenBank/DDBJ whole genome shotgun (WGS) entry which is preliminary data.</text>
</comment>